<gene>
    <name evidence="1" type="ORF">CLLU_14440</name>
</gene>
<organism evidence="1 2">
    <name type="scientific">Clostridium luticellarii</name>
    <dbReference type="NCBI Taxonomy" id="1691940"/>
    <lineage>
        <taxon>Bacteria</taxon>
        <taxon>Bacillati</taxon>
        <taxon>Bacillota</taxon>
        <taxon>Clostridia</taxon>
        <taxon>Eubacteriales</taxon>
        <taxon>Clostridiaceae</taxon>
        <taxon>Clostridium</taxon>
    </lineage>
</organism>
<protein>
    <submittedName>
        <fullName evidence="1">Uncharacterized protein</fullName>
    </submittedName>
</protein>
<accession>A0A2T0BNT3</accession>
<sequence>MSVEPIEVTDALYNTSKRLDKGADIITSKAKDFAQSEKIYRIALAKEITKLRTEGVPTTLINNLARGNENVADLKFNRDLSQEVLKASHSMLRALETEVSALQSILRVQERIEK</sequence>
<dbReference type="OrthoDB" id="1707280at2"/>
<keyword evidence="2" id="KW-1185">Reference proteome</keyword>
<proteinExistence type="predicted"/>
<dbReference type="EMBL" id="PVXP01000015">
    <property type="protein sequence ID" value="PRR85523.1"/>
    <property type="molecule type" value="Genomic_DNA"/>
</dbReference>
<evidence type="ECO:0000313" key="2">
    <source>
        <dbReference type="Proteomes" id="UP000237798"/>
    </source>
</evidence>
<reference evidence="1 2" key="1">
    <citation type="submission" date="2018-03" db="EMBL/GenBank/DDBJ databases">
        <title>Genome sequence of Clostridium luticellarii DSM 29923.</title>
        <authorList>
            <person name="Poehlein A."/>
            <person name="Daniel R."/>
        </authorList>
    </citation>
    <scope>NUCLEOTIDE SEQUENCE [LARGE SCALE GENOMIC DNA]</scope>
    <source>
        <strain evidence="1 2">DSM 29923</strain>
    </source>
</reference>
<comment type="caution">
    <text evidence="1">The sequence shown here is derived from an EMBL/GenBank/DDBJ whole genome shotgun (WGS) entry which is preliminary data.</text>
</comment>
<dbReference type="RefSeq" id="WP_106009035.1">
    <property type="nucleotide sequence ID" value="NZ_PVXP01000015.1"/>
</dbReference>
<evidence type="ECO:0000313" key="1">
    <source>
        <dbReference type="EMBL" id="PRR85523.1"/>
    </source>
</evidence>
<name>A0A2T0BNT3_9CLOT</name>
<dbReference type="Proteomes" id="UP000237798">
    <property type="component" value="Unassembled WGS sequence"/>
</dbReference>
<dbReference type="AlphaFoldDB" id="A0A2T0BNT3"/>